<dbReference type="Gene3D" id="3.40.30.10">
    <property type="entry name" value="Glutaredoxin"/>
    <property type="match status" value="1"/>
</dbReference>
<protein>
    <submittedName>
        <fullName evidence="2">Putative DsbA family dithiol-disulfide isomerase</fullName>
    </submittedName>
</protein>
<evidence type="ECO:0000313" key="3">
    <source>
        <dbReference type="Proteomes" id="UP000565579"/>
    </source>
</evidence>
<dbReference type="InterPro" id="IPR001853">
    <property type="entry name" value="DSBA-like_thioredoxin_dom"/>
</dbReference>
<dbReference type="Gene3D" id="1.25.40.10">
    <property type="entry name" value="Tetratricopeptide repeat domain"/>
    <property type="match status" value="1"/>
</dbReference>
<feature type="domain" description="DSBA-like thioredoxin" evidence="1">
    <location>
        <begin position="3"/>
        <end position="214"/>
    </location>
</feature>
<dbReference type="AlphaFoldDB" id="A0A7X0NWZ5"/>
<dbReference type="PANTHER" id="PTHR13887">
    <property type="entry name" value="GLUTATHIONE S-TRANSFERASE KAPPA"/>
    <property type="match status" value="1"/>
</dbReference>
<dbReference type="Proteomes" id="UP000565579">
    <property type="component" value="Unassembled WGS sequence"/>
</dbReference>
<dbReference type="Pfam" id="PF14559">
    <property type="entry name" value="TPR_19"/>
    <property type="match status" value="1"/>
</dbReference>
<proteinExistence type="predicted"/>
<dbReference type="RefSeq" id="WP_185105304.1">
    <property type="nucleotide sequence ID" value="NZ_JACHMI010000001.1"/>
</dbReference>
<dbReference type="InterPro" id="IPR036249">
    <property type="entry name" value="Thioredoxin-like_sf"/>
</dbReference>
<dbReference type="GO" id="GO:0016853">
    <property type="term" value="F:isomerase activity"/>
    <property type="evidence" value="ECO:0007669"/>
    <property type="project" value="UniProtKB-KW"/>
</dbReference>
<keyword evidence="3" id="KW-1185">Reference proteome</keyword>
<accession>A0A7X0NWZ5</accession>
<comment type="caution">
    <text evidence="2">The sequence shown here is derived from an EMBL/GenBank/DDBJ whole genome shotgun (WGS) entry which is preliminary data.</text>
</comment>
<sequence>MRVEIWADVVCGWAHIGKRRLEKALASWEGEPVEVVWRPYQIDPSAPARAVPMADLLRDPMADEALRACAPGLSPMENRARVAEVAAAEGLGEQWGSGWRAGTLEAHRLIALAYERGGAELQDRVVERVLRAHFVDVQDISDLAVLTAIATEAGLAEEAGYTGEPSLETLPGAELVRELLLVGKAKGVRTSPTIVANGLALEGAQPPEALREFLEDAARHTPRHLPAEVERLRYAESLLDQRDPLGALTLLRPLMEEHGGDRGVRLLAARAYFASAQLNRARTALESLVSESPDDSYARHLLGRTLQRQGRHEEAASHLTLAAVMTPDYATG</sequence>
<evidence type="ECO:0000313" key="2">
    <source>
        <dbReference type="EMBL" id="MBB6551163.1"/>
    </source>
</evidence>
<reference evidence="2 3" key="1">
    <citation type="submission" date="2020-08" db="EMBL/GenBank/DDBJ databases">
        <title>Sequencing the genomes of 1000 actinobacteria strains.</title>
        <authorList>
            <person name="Klenk H.-P."/>
        </authorList>
    </citation>
    <scope>NUCLEOTIDE SEQUENCE [LARGE SCALE GENOMIC DNA]</scope>
    <source>
        <strain evidence="2 3">DSM 43768</strain>
    </source>
</reference>
<keyword evidence="2" id="KW-0413">Isomerase</keyword>
<gene>
    <name evidence="2" type="ORF">HD593_005958</name>
</gene>
<dbReference type="PANTHER" id="PTHR13887:SF41">
    <property type="entry name" value="THIOREDOXIN SUPERFAMILY PROTEIN"/>
    <property type="match status" value="1"/>
</dbReference>
<dbReference type="Pfam" id="PF01323">
    <property type="entry name" value="DSBA"/>
    <property type="match status" value="1"/>
</dbReference>
<evidence type="ECO:0000259" key="1">
    <source>
        <dbReference type="Pfam" id="PF01323"/>
    </source>
</evidence>
<dbReference type="SUPFAM" id="SSF48452">
    <property type="entry name" value="TPR-like"/>
    <property type="match status" value="1"/>
</dbReference>
<name>A0A7X0NWZ5_9ACTN</name>
<dbReference type="GO" id="GO:0016491">
    <property type="term" value="F:oxidoreductase activity"/>
    <property type="evidence" value="ECO:0007669"/>
    <property type="project" value="InterPro"/>
</dbReference>
<dbReference type="EMBL" id="JACHMI010000001">
    <property type="protein sequence ID" value="MBB6551163.1"/>
    <property type="molecule type" value="Genomic_DNA"/>
</dbReference>
<dbReference type="InterPro" id="IPR011990">
    <property type="entry name" value="TPR-like_helical_dom_sf"/>
</dbReference>
<dbReference type="SUPFAM" id="SSF52833">
    <property type="entry name" value="Thioredoxin-like"/>
    <property type="match status" value="1"/>
</dbReference>
<organism evidence="2 3">
    <name type="scientific">Nonomuraea rubra</name>
    <dbReference type="NCBI Taxonomy" id="46180"/>
    <lineage>
        <taxon>Bacteria</taxon>
        <taxon>Bacillati</taxon>
        <taxon>Actinomycetota</taxon>
        <taxon>Actinomycetes</taxon>
        <taxon>Streptosporangiales</taxon>
        <taxon>Streptosporangiaceae</taxon>
        <taxon>Nonomuraea</taxon>
    </lineage>
</organism>